<feature type="transmembrane region" description="Helical" evidence="8">
    <location>
        <begin position="348"/>
        <end position="367"/>
    </location>
</feature>
<reference evidence="10 11" key="1">
    <citation type="journal article" date="2016" name="Nat. Commun.">
        <title>Thousands of microbial genomes shed light on interconnected biogeochemical processes in an aquifer system.</title>
        <authorList>
            <person name="Anantharaman K."/>
            <person name="Brown C.T."/>
            <person name="Hug L.A."/>
            <person name="Sharon I."/>
            <person name="Castelle C.J."/>
            <person name="Probst A.J."/>
            <person name="Thomas B.C."/>
            <person name="Singh A."/>
            <person name="Wilkins M.J."/>
            <person name="Karaoz U."/>
            <person name="Brodie E.L."/>
            <person name="Williams K.H."/>
            <person name="Hubbard S.S."/>
            <person name="Banfield J.F."/>
        </authorList>
    </citation>
    <scope>NUCLEOTIDE SEQUENCE [LARGE SCALE GENOMIC DNA]</scope>
</reference>
<gene>
    <name evidence="10" type="ORF">A2368_01200</name>
</gene>
<keyword evidence="3" id="KW-0328">Glycosyltransferase</keyword>
<organism evidence="10 11">
    <name type="scientific">Candidatus Collierbacteria bacterium RIFOXYB1_FULL_49_13</name>
    <dbReference type="NCBI Taxonomy" id="1817728"/>
    <lineage>
        <taxon>Bacteria</taxon>
        <taxon>Candidatus Collieribacteriota</taxon>
    </lineage>
</organism>
<protein>
    <recommendedName>
        <fullName evidence="9">Glycosyltransferase RgtA/B/C/D-like domain-containing protein</fullName>
    </recommendedName>
</protein>
<evidence type="ECO:0000256" key="5">
    <source>
        <dbReference type="ARBA" id="ARBA00022692"/>
    </source>
</evidence>
<feature type="transmembrane region" description="Helical" evidence="8">
    <location>
        <begin position="200"/>
        <end position="218"/>
    </location>
</feature>
<feature type="transmembrane region" description="Helical" evidence="8">
    <location>
        <begin position="287"/>
        <end position="306"/>
    </location>
</feature>
<name>A0A1F5FFK0_9BACT</name>
<proteinExistence type="predicted"/>
<keyword evidence="4" id="KW-0808">Transferase</keyword>
<evidence type="ECO:0000313" key="10">
    <source>
        <dbReference type="EMBL" id="OGD78419.1"/>
    </source>
</evidence>
<keyword evidence="7 8" id="KW-0472">Membrane</keyword>
<feature type="transmembrane region" description="Helical" evidence="8">
    <location>
        <begin position="108"/>
        <end position="126"/>
    </location>
</feature>
<keyword evidence="6 8" id="KW-1133">Transmembrane helix</keyword>
<feature type="transmembrane region" description="Helical" evidence="8">
    <location>
        <begin position="6"/>
        <end position="24"/>
    </location>
</feature>
<evidence type="ECO:0000259" key="9">
    <source>
        <dbReference type="Pfam" id="PF13231"/>
    </source>
</evidence>
<dbReference type="GO" id="GO:0016763">
    <property type="term" value="F:pentosyltransferase activity"/>
    <property type="evidence" value="ECO:0007669"/>
    <property type="project" value="TreeGrafter"/>
</dbReference>
<evidence type="ECO:0000256" key="7">
    <source>
        <dbReference type="ARBA" id="ARBA00023136"/>
    </source>
</evidence>
<dbReference type="GO" id="GO:0009103">
    <property type="term" value="P:lipopolysaccharide biosynthetic process"/>
    <property type="evidence" value="ECO:0007669"/>
    <property type="project" value="UniProtKB-ARBA"/>
</dbReference>
<keyword evidence="5 8" id="KW-0812">Transmembrane</keyword>
<evidence type="ECO:0000256" key="8">
    <source>
        <dbReference type="SAM" id="Phobius"/>
    </source>
</evidence>
<sequence>MTRISYFSLSLICTIVVIVFIRLLPSYGITFDEIENMGVGHKTLNFYLTGHLNYADDLPILPDHPYIYTDILKLPAVHPWPFPNVISAISCQVFHNLGWLSVIDAHHLANLPFILLLILSFFWFVSKYFGRLEAILAILILLTTPRLFADYFDNIKDIPLVFLFSLTLFLCFDWLKTKQVKSLSLGIFCLALTAATKPDVIYIPPILLLFILVSRRQIHPAFSISLLKSILPAITISLLVLWLLFPLFLPLGFPTPTDYIIQVKTQASHILRYVFWIGTAPTEGWNLYLPLYILVTTPILTLFLYASGIFQSLFRPRSVTTFLLSWIGVIAFRHTLPGAQHYDGVRHFMVIFTPLTLLASSAVVTLCRRRPTRILIFSLILLAAQIHALVVSHPFQNTYFNQIIGGLGGAQSQNWRYSHDYWLSSYRHAINWLNKHTTGDAAVSASIRPDLLVFYDLRPGLSIPETTPSTIYVISTYKPVSGTLIHQESRQGGIVYSLYSLSE</sequence>
<dbReference type="InterPro" id="IPR038731">
    <property type="entry name" value="RgtA/B/C-like"/>
</dbReference>
<dbReference type="EMBL" id="MFAM01000047">
    <property type="protein sequence ID" value="OGD78419.1"/>
    <property type="molecule type" value="Genomic_DNA"/>
</dbReference>
<evidence type="ECO:0000256" key="6">
    <source>
        <dbReference type="ARBA" id="ARBA00022989"/>
    </source>
</evidence>
<dbReference type="Proteomes" id="UP000176682">
    <property type="component" value="Unassembled WGS sequence"/>
</dbReference>
<evidence type="ECO:0000313" key="11">
    <source>
        <dbReference type="Proteomes" id="UP000176682"/>
    </source>
</evidence>
<dbReference type="GO" id="GO:0005886">
    <property type="term" value="C:plasma membrane"/>
    <property type="evidence" value="ECO:0007669"/>
    <property type="project" value="UniProtKB-SubCell"/>
</dbReference>
<comment type="caution">
    <text evidence="10">The sequence shown here is derived from an EMBL/GenBank/DDBJ whole genome shotgun (WGS) entry which is preliminary data.</text>
</comment>
<feature type="transmembrane region" description="Helical" evidence="8">
    <location>
        <begin position="158"/>
        <end position="175"/>
    </location>
</feature>
<accession>A0A1F5FFK0</accession>
<evidence type="ECO:0000256" key="1">
    <source>
        <dbReference type="ARBA" id="ARBA00004651"/>
    </source>
</evidence>
<feature type="transmembrane region" description="Helical" evidence="8">
    <location>
        <begin position="374"/>
        <end position="395"/>
    </location>
</feature>
<evidence type="ECO:0000256" key="3">
    <source>
        <dbReference type="ARBA" id="ARBA00022676"/>
    </source>
</evidence>
<feature type="domain" description="Glycosyltransferase RgtA/B/C/D-like" evidence="9">
    <location>
        <begin position="78"/>
        <end position="220"/>
    </location>
</feature>
<dbReference type="PANTHER" id="PTHR33908:SF11">
    <property type="entry name" value="MEMBRANE PROTEIN"/>
    <property type="match status" value="1"/>
</dbReference>
<feature type="transmembrane region" description="Helical" evidence="8">
    <location>
        <begin position="318"/>
        <end position="336"/>
    </location>
</feature>
<dbReference type="AlphaFoldDB" id="A0A1F5FFK0"/>
<keyword evidence="2" id="KW-1003">Cell membrane</keyword>
<feature type="transmembrane region" description="Helical" evidence="8">
    <location>
        <begin position="230"/>
        <end position="249"/>
    </location>
</feature>
<dbReference type="PANTHER" id="PTHR33908">
    <property type="entry name" value="MANNOSYLTRANSFERASE YKCB-RELATED"/>
    <property type="match status" value="1"/>
</dbReference>
<dbReference type="InterPro" id="IPR050297">
    <property type="entry name" value="LipidA_mod_glycosyltrf_83"/>
</dbReference>
<evidence type="ECO:0000256" key="2">
    <source>
        <dbReference type="ARBA" id="ARBA00022475"/>
    </source>
</evidence>
<evidence type="ECO:0000256" key="4">
    <source>
        <dbReference type="ARBA" id="ARBA00022679"/>
    </source>
</evidence>
<comment type="subcellular location">
    <subcellularLocation>
        <location evidence="1">Cell membrane</location>
        <topology evidence="1">Multi-pass membrane protein</topology>
    </subcellularLocation>
</comment>
<dbReference type="Pfam" id="PF13231">
    <property type="entry name" value="PMT_2"/>
    <property type="match status" value="1"/>
</dbReference>